<dbReference type="SUPFAM" id="SSF56349">
    <property type="entry name" value="DNA breaking-rejoining enzymes"/>
    <property type="match status" value="1"/>
</dbReference>
<reference evidence="6 7" key="2">
    <citation type="journal article" date="2015" name="MBio">
        <title>Genome-Resolved Metagenomic Analysis Reveals Roles for Candidate Phyla and Other Microbial Community Members in Biogeochemical Transformations in Oil Reservoirs.</title>
        <authorList>
            <person name="Hu P."/>
            <person name="Tom L."/>
            <person name="Singh A."/>
            <person name="Thomas B.C."/>
            <person name="Baker B.J."/>
            <person name="Piceno Y.M."/>
            <person name="Andersen G.L."/>
            <person name="Banfield J.F."/>
        </authorList>
    </citation>
    <scope>NUCLEOTIDE SEQUENCE [LARGE SCALE GENOMIC DNA]</scope>
    <source>
        <strain evidence="4">57_489</strain>
    </source>
</reference>
<feature type="region of interest" description="Disordered" evidence="2">
    <location>
        <begin position="37"/>
        <end position="56"/>
    </location>
</feature>
<evidence type="ECO:0000256" key="2">
    <source>
        <dbReference type="SAM" id="MobiDB-lite"/>
    </source>
</evidence>
<dbReference type="InterPro" id="IPR013762">
    <property type="entry name" value="Integrase-like_cat_sf"/>
</dbReference>
<evidence type="ECO:0000259" key="3">
    <source>
        <dbReference type="PROSITE" id="PS51898"/>
    </source>
</evidence>
<evidence type="ECO:0000313" key="4">
    <source>
        <dbReference type="EMBL" id="KUK44631.1"/>
    </source>
</evidence>
<dbReference type="InterPro" id="IPR011010">
    <property type="entry name" value="DNA_brk_join_enz"/>
</dbReference>
<dbReference type="EMBL" id="LGHB01000025">
    <property type="protein sequence ID" value="KUK95840.1"/>
    <property type="molecule type" value="Genomic_DNA"/>
</dbReference>
<gene>
    <name evidence="4" type="ORF">XD72_1003</name>
    <name evidence="5" type="ORF">XE07_1561</name>
</gene>
<comment type="caution">
    <text evidence="5">The sequence shown here is derived from an EMBL/GenBank/DDBJ whole genome shotgun (WGS) entry which is preliminary data.</text>
</comment>
<dbReference type="Proteomes" id="UP000053961">
    <property type="component" value="Unassembled WGS sequence"/>
</dbReference>
<dbReference type="GO" id="GO:0003677">
    <property type="term" value="F:DNA binding"/>
    <property type="evidence" value="ECO:0007669"/>
    <property type="project" value="InterPro"/>
</dbReference>
<sequence length="115" mass="13006">MLRLLLETGRPLDDLRGARVSDLDLDWGLLRLRRGGRDVEERETGEKGEQEAEEISLSPELSAAIGDYVYRNPGKVRIFEGRCGRSMGPKWIRCTLLPAAIRSGLRDPRAEKDQE</sequence>
<dbReference type="PROSITE" id="PS51898">
    <property type="entry name" value="TYR_RECOMBINASE"/>
    <property type="match status" value="1"/>
</dbReference>
<feature type="domain" description="Tyr recombinase" evidence="3">
    <location>
        <begin position="1"/>
        <end position="115"/>
    </location>
</feature>
<dbReference type="AlphaFoldDB" id="A0A101IIG3"/>
<dbReference type="Gene3D" id="1.10.443.10">
    <property type="entry name" value="Intergrase catalytic core"/>
    <property type="match status" value="1"/>
</dbReference>
<organism evidence="5 6">
    <name type="scientific">Methanothrix harundinacea</name>
    <dbReference type="NCBI Taxonomy" id="301375"/>
    <lineage>
        <taxon>Archaea</taxon>
        <taxon>Methanobacteriati</taxon>
        <taxon>Methanobacteriota</taxon>
        <taxon>Stenosarchaea group</taxon>
        <taxon>Methanomicrobia</taxon>
        <taxon>Methanotrichales</taxon>
        <taxon>Methanotrichaceae</taxon>
        <taxon>Methanothrix</taxon>
    </lineage>
</organism>
<reference evidence="5" key="1">
    <citation type="journal article" date="2015" name="MBio">
        <title>Genome-resolved metagenomic analysis reveals roles for candidate phyla and other microbial community members in biogeochemical transformations in oil reservoirs.</title>
        <authorList>
            <person name="Hu P."/>
            <person name="Tom L."/>
            <person name="Singh A."/>
            <person name="Thomas B.C."/>
            <person name="Baker B.J."/>
            <person name="Piceno Y.M."/>
            <person name="Andersen G.L."/>
            <person name="Banfield J.F."/>
        </authorList>
    </citation>
    <scope>NUCLEOTIDE SEQUENCE [LARGE SCALE GENOMIC DNA]</scope>
    <source>
        <strain evidence="5">56_747</strain>
    </source>
</reference>
<dbReference type="PATRIC" id="fig|301375.6.peg.727"/>
<name>A0A101IIG3_9EURY</name>
<accession>A0A101IIG3</accession>
<evidence type="ECO:0000313" key="6">
    <source>
        <dbReference type="Proteomes" id="UP000053961"/>
    </source>
</evidence>
<keyword evidence="1" id="KW-0233">DNA recombination</keyword>
<protein>
    <recommendedName>
        <fullName evidence="3">Tyr recombinase domain-containing protein</fullName>
    </recommendedName>
</protein>
<dbReference type="GO" id="GO:0015074">
    <property type="term" value="P:DNA integration"/>
    <property type="evidence" value="ECO:0007669"/>
    <property type="project" value="InterPro"/>
</dbReference>
<proteinExistence type="predicted"/>
<dbReference type="GO" id="GO:0006310">
    <property type="term" value="P:DNA recombination"/>
    <property type="evidence" value="ECO:0007669"/>
    <property type="project" value="UniProtKB-KW"/>
</dbReference>
<dbReference type="InterPro" id="IPR002104">
    <property type="entry name" value="Integrase_catalytic"/>
</dbReference>
<feature type="compositionally biased region" description="Basic and acidic residues" evidence="2">
    <location>
        <begin position="37"/>
        <end position="50"/>
    </location>
</feature>
<evidence type="ECO:0000313" key="5">
    <source>
        <dbReference type="EMBL" id="KUK95840.1"/>
    </source>
</evidence>
<evidence type="ECO:0000256" key="1">
    <source>
        <dbReference type="ARBA" id="ARBA00023172"/>
    </source>
</evidence>
<dbReference type="Proteomes" id="UP000057043">
    <property type="component" value="Unassembled WGS sequence"/>
</dbReference>
<dbReference type="EMBL" id="LGFT01000020">
    <property type="protein sequence ID" value="KUK44631.1"/>
    <property type="molecule type" value="Genomic_DNA"/>
</dbReference>
<evidence type="ECO:0000313" key="7">
    <source>
        <dbReference type="Proteomes" id="UP000057043"/>
    </source>
</evidence>